<sequence>ACDRMLAKDIPEVTTDRTTGRYFSTDVSDDDIGKVKAHIRKTGADSSRGADGVDYDLILEIPNEDLPEEEPDSYCVICLESCLLKVLTMIIHQRMSTWAVDNKLIPEWQNGFRAGYRTLNNAFILRCAIDWAKAHHKPLFVALVDATNAFPSTNQDTLWLRLVELGMGGPMFD</sequence>
<dbReference type="AlphaFoldDB" id="A0A2H3AT62"/>
<evidence type="ECO:0000313" key="2">
    <source>
        <dbReference type="Proteomes" id="UP000218334"/>
    </source>
</evidence>
<reference evidence="2" key="1">
    <citation type="journal article" date="2017" name="Nat. Ecol. Evol.">
        <title>Genome expansion and lineage-specific genetic innovations in the forest pathogenic fungi Armillaria.</title>
        <authorList>
            <person name="Sipos G."/>
            <person name="Prasanna A.N."/>
            <person name="Walter M.C."/>
            <person name="O'Connor E."/>
            <person name="Balint B."/>
            <person name="Krizsan K."/>
            <person name="Kiss B."/>
            <person name="Hess J."/>
            <person name="Varga T."/>
            <person name="Slot J."/>
            <person name="Riley R."/>
            <person name="Boka B."/>
            <person name="Rigling D."/>
            <person name="Barry K."/>
            <person name="Lee J."/>
            <person name="Mihaltcheva S."/>
            <person name="LaButti K."/>
            <person name="Lipzen A."/>
            <person name="Waldron R."/>
            <person name="Moloney N.M."/>
            <person name="Sperisen C."/>
            <person name="Kredics L."/>
            <person name="Vagvoelgyi C."/>
            <person name="Patrignani A."/>
            <person name="Fitzpatrick D."/>
            <person name="Nagy I."/>
            <person name="Doyle S."/>
            <person name="Anderson J.B."/>
            <person name="Grigoriev I.V."/>
            <person name="Gueldener U."/>
            <person name="Muensterkoetter M."/>
            <person name="Nagy L.G."/>
        </authorList>
    </citation>
    <scope>NUCLEOTIDE SEQUENCE [LARGE SCALE GENOMIC DNA]</scope>
    <source>
        <strain evidence="2">28-4</strain>
    </source>
</reference>
<gene>
    <name evidence="1" type="ORF">ARMSODRAFT_849630</name>
</gene>
<evidence type="ECO:0008006" key="3">
    <source>
        <dbReference type="Google" id="ProtNLM"/>
    </source>
</evidence>
<dbReference type="Proteomes" id="UP000218334">
    <property type="component" value="Unassembled WGS sequence"/>
</dbReference>
<name>A0A2H3AT62_9AGAR</name>
<protein>
    <recommendedName>
        <fullName evidence="3">Reverse transcriptase domain-containing protein</fullName>
    </recommendedName>
</protein>
<organism evidence="1 2">
    <name type="scientific">Armillaria solidipes</name>
    <dbReference type="NCBI Taxonomy" id="1076256"/>
    <lineage>
        <taxon>Eukaryota</taxon>
        <taxon>Fungi</taxon>
        <taxon>Dikarya</taxon>
        <taxon>Basidiomycota</taxon>
        <taxon>Agaricomycotina</taxon>
        <taxon>Agaricomycetes</taxon>
        <taxon>Agaricomycetidae</taxon>
        <taxon>Agaricales</taxon>
        <taxon>Marasmiineae</taxon>
        <taxon>Physalacriaceae</taxon>
        <taxon>Armillaria</taxon>
    </lineage>
</organism>
<dbReference type="EMBL" id="KZ293471">
    <property type="protein sequence ID" value="PBK61941.1"/>
    <property type="molecule type" value="Genomic_DNA"/>
</dbReference>
<feature type="non-terminal residue" evidence="1">
    <location>
        <position position="173"/>
    </location>
</feature>
<keyword evidence="2" id="KW-1185">Reference proteome</keyword>
<feature type="non-terminal residue" evidence="1">
    <location>
        <position position="1"/>
    </location>
</feature>
<accession>A0A2H3AT62</accession>
<proteinExistence type="predicted"/>
<dbReference type="STRING" id="1076256.A0A2H3AT62"/>
<evidence type="ECO:0000313" key="1">
    <source>
        <dbReference type="EMBL" id="PBK61941.1"/>
    </source>
</evidence>